<reference evidence="1 2" key="1">
    <citation type="submission" date="2017-12" db="EMBL/GenBank/DDBJ databases">
        <title>Phylogenetic diversity of female urinary microbiome.</title>
        <authorList>
            <person name="Thomas-White K."/>
            <person name="Wolfe A.J."/>
        </authorList>
    </citation>
    <scope>NUCLEOTIDE SEQUENCE [LARGE SCALE GENOMIC DNA]</scope>
    <source>
        <strain evidence="1 2">UMB0898</strain>
    </source>
</reference>
<protein>
    <submittedName>
        <fullName evidence="1">Uncharacterized protein</fullName>
    </submittedName>
</protein>
<evidence type="ECO:0000313" key="1">
    <source>
        <dbReference type="EMBL" id="PKY89700.1"/>
    </source>
</evidence>
<dbReference type="AlphaFoldDB" id="A0A2I1K215"/>
<dbReference type="RefSeq" id="WP_101954020.1">
    <property type="nucleotide sequence ID" value="NZ_PKHE01000005.1"/>
</dbReference>
<evidence type="ECO:0000313" key="2">
    <source>
        <dbReference type="Proteomes" id="UP000234384"/>
    </source>
</evidence>
<name>A0A2I1K215_9LACT</name>
<dbReference type="OrthoDB" id="2222959at2"/>
<sequence length="126" mass="14952">MSKVIKFEKRNNVIPIDFGEFKLEFVANDVNLLKLDKMHKELVRESNELEERINDDNVHEMLEALRQLVSKAWDETFSEGTFNRVYEFAGQSVTVTVNYFVQMFEGIAEEYQDQMDTEKLKKYIED</sequence>
<accession>A0A2I1K215</accession>
<dbReference type="EMBL" id="PKHE01000005">
    <property type="protein sequence ID" value="PKY89700.1"/>
    <property type="molecule type" value="Genomic_DNA"/>
</dbReference>
<dbReference type="Proteomes" id="UP000234384">
    <property type="component" value="Unassembled WGS sequence"/>
</dbReference>
<proteinExistence type="predicted"/>
<organism evidence="1 2">
    <name type="scientific">Falseniella ignava</name>
    <dbReference type="NCBI Taxonomy" id="137730"/>
    <lineage>
        <taxon>Bacteria</taxon>
        <taxon>Bacillati</taxon>
        <taxon>Bacillota</taxon>
        <taxon>Bacilli</taxon>
        <taxon>Lactobacillales</taxon>
        <taxon>Aerococcaceae</taxon>
        <taxon>Falseniella</taxon>
    </lineage>
</organism>
<comment type="caution">
    <text evidence="1">The sequence shown here is derived from an EMBL/GenBank/DDBJ whole genome shotgun (WGS) entry which is preliminary data.</text>
</comment>
<gene>
    <name evidence="1" type="ORF">CYJ57_03040</name>
</gene>